<evidence type="ECO:0000256" key="11">
    <source>
        <dbReference type="ARBA" id="ARBA00022840"/>
    </source>
</evidence>
<keyword evidence="17 21" id="KW-0472">Membrane</keyword>
<dbReference type="SFLD" id="SFLDG00002">
    <property type="entry name" value="C1.7:_P-type_atpase_like"/>
    <property type="match status" value="1"/>
</dbReference>
<dbReference type="Gene3D" id="3.30.70.100">
    <property type="match status" value="2"/>
</dbReference>
<feature type="transmembrane region" description="Helical" evidence="21">
    <location>
        <begin position="363"/>
        <end position="382"/>
    </location>
</feature>
<keyword evidence="8" id="KW-0677">Repeat</keyword>
<dbReference type="Proteomes" id="UP000036873">
    <property type="component" value="Unassembled WGS sequence"/>
</dbReference>
<gene>
    <name evidence="23" type="ORF">AKG39_14160</name>
</gene>
<dbReference type="PROSITE" id="PS01047">
    <property type="entry name" value="HMA_1"/>
    <property type="match status" value="2"/>
</dbReference>
<evidence type="ECO:0000259" key="22">
    <source>
        <dbReference type="PROSITE" id="PS50846"/>
    </source>
</evidence>
<dbReference type="GO" id="GO:0016887">
    <property type="term" value="F:ATP hydrolysis activity"/>
    <property type="evidence" value="ECO:0007669"/>
    <property type="project" value="InterPro"/>
</dbReference>
<dbReference type="FunFam" id="2.70.150.10:FF:000002">
    <property type="entry name" value="Copper-transporting ATPase 1, putative"/>
    <property type="match status" value="1"/>
</dbReference>
<dbReference type="SUPFAM" id="SSF81665">
    <property type="entry name" value="Calcium ATPase, transmembrane domain M"/>
    <property type="match status" value="1"/>
</dbReference>
<evidence type="ECO:0000256" key="1">
    <source>
        <dbReference type="ARBA" id="ARBA00004651"/>
    </source>
</evidence>
<keyword evidence="9 21" id="KW-0547">Nucleotide-binding</keyword>
<dbReference type="PRINTS" id="PR00119">
    <property type="entry name" value="CATATPASE"/>
</dbReference>
<dbReference type="InterPro" id="IPR006122">
    <property type="entry name" value="HMA_Cu_ion-bd"/>
</dbReference>
<dbReference type="InterPro" id="IPR036412">
    <property type="entry name" value="HAD-like_sf"/>
</dbReference>
<dbReference type="SFLD" id="SFLDS00003">
    <property type="entry name" value="Haloacid_Dehalogenase"/>
    <property type="match status" value="1"/>
</dbReference>
<reference evidence="24" key="1">
    <citation type="submission" date="2015-07" db="EMBL/GenBank/DDBJ databases">
        <title>Draft genome sequence of Acetobacterium bakii DSM 8293, a potential psychrophilic chemical producer through syngas fermentation.</title>
        <authorList>
            <person name="Song Y."/>
            <person name="Hwang S."/>
            <person name="Cho B.-K."/>
        </authorList>
    </citation>
    <scope>NUCLEOTIDE SEQUENCE [LARGE SCALE GENOMIC DNA]</scope>
    <source>
        <strain evidence="24">DSM 8239</strain>
    </source>
</reference>
<feature type="transmembrane region" description="Helical" evidence="21">
    <location>
        <begin position="131"/>
        <end position="149"/>
    </location>
</feature>
<keyword evidence="12" id="KW-0460">Magnesium</keyword>
<protein>
    <recommendedName>
        <fullName evidence="4">Copper-exporting P-type ATPase</fullName>
        <ecNumber evidence="3">7.2.2.8</ecNumber>
    </recommendedName>
    <alternativeName>
        <fullName evidence="18">Copper-exporting P-type ATPase A</fullName>
    </alternativeName>
    <alternativeName>
        <fullName evidence="19">Cu(+)-exporting ATPase</fullName>
    </alternativeName>
</protein>
<dbReference type="PROSITE" id="PS50846">
    <property type="entry name" value="HMA_2"/>
    <property type="match status" value="2"/>
</dbReference>
<dbReference type="Gene3D" id="3.40.1110.10">
    <property type="entry name" value="Calcium-transporting ATPase, cytoplasmic domain N"/>
    <property type="match status" value="1"/>
</dbReference>
<dbReference type="PATRIC" id="fig|52689.4.peg.2207"/>
<keyword evidence="13" id="KW-1278">Translocase</keyword>
<dbReference type="InterPro" id="IPR036163">
    <property type="entry name" value="HMA_dom_sf"/>
</dbReference>
<dbReference type="PRINTS" id="PR00942">
    <property type="entry name" value="CUATPASEI"/>
</dbReference>
<evidence type="ECO:0000256" key="2">
    <source>
        <dbReference type="ARBA" id="ARBA00006024"/>
    </source>
</evidence>
<keyword evidence="21" id="KW-1003">Cell membrane</keyword>
<accession>A0A0L6TY85</accession>
<dbReference type="PANTHER" id="PTHR43520:SF8">
    <property type="entry name" value="P-TYPE CU(+) TRANSPORTER"/>
    <property type="match status" value="1"/>
</dbReference>
<dbReference type="CDD" id="cd02094">
    <property type="entry name" value="P-type_ATPase_Cu-like"/>
    <property type="match status" value="1"/>
</dbReference>
<dbReference type="NCBIfam" id="TIGR01511">
    <property type="entry name" value="ATPase-IB1_Cu"/>
    <property type="match status" value="1"/>
</dbReference>
<dbReference type="NCBIfam" id="TIGR01494">
    <property type="entry name" value="ATPase_P-type"/>
    <property type="match status" value="1"/>
</dbReference>
<dbReference type="SUPFAM" id="SSF81653">
    <property type="entry name" value="Calcium ATPase, transduction domain A"/>
    <property type="match status" value="1"/>
</dbReference>
<feature type="domain" description="HMA" evidence="22">
    <location>
        <begin position="2"/>
        <end position="68"/>
    </location>
</feature>
<dbReference type="STRING" id="52689.AKG39_14160"/>
<keyword evidence="14 21" id="KW-1133">Transmembrane helix</keyword>
<evidence type="ECO:0000256" key="15">
    <source>
        <dbReference type="ARBA" id="ARBA00023008"/>
    </source>
</evidence>
<dbReference type="Gene3D" id="2.70.150.10">
    <property type="entry name" value="Calcium-transporting ATPase, cytoplasmic transduction domain A"/>
    <property type="match status" value="1"/>
</dbReference>
<dbReference type="SUPFAM" id="SSF56784">
    <property type="entry name" value="HAD-like"/>
    <property type="match status" value="1"/>
</dbReference>
<evidence type="ECO:0000256" key="4">
    <source>
        <dbReference type="ARBA" id="ARBA00015102"/>
    </source>
</evidence>
<dbReference type="PRINTS" id="PR00943">
    <property type="entry name" value="CUATPASE"/>
</dbReference>
<evidence type="ECO:0000256" key="12">
    <source>
        <dbReference type="ARBA" id="ARBA00022842"/>
    </source>
</evidence>
<evidence type="ECO:0000256" key="17">
    <source>
        <dbReference type="ARBA" id="ARBA00023136"/>
    </source>
</evidence>
<dbReference type="InterPro" id="IPR059000">
    <property type="entry name" value="ATPase_P-type_domA"/>
</dbReference>
<dbReference type="GO" id="GO:0005886">
    <property type="term" value="C:plasma membrane"/>
    <property type="evidence" value="ECO:0007669"/>
    <property type="project" value="UniProtKB-SubCell"/>
</dbReference>
<dbReference type="SUPFAM" id="SSF55008">
    <property type="entry name" value="HMA, heavy metal-associated domain"/>
    <property type="match status" value="2"/>
</dbReference>
<feature type="transmembrane region" description="Helical" evidence="21">
    <location>
        <begin position="388"/>
        <end position="409"/>
    </location>
</feature>
<dbReference type="Pfam" id="PF00702">
    <property type="entry name" value="Hydrolase"/>
    <property type="match status" value="1"/>
</dbReference>
<evidence type="ECO:0000313" key="24">
    <source>
        <dbReference type="Proteomes" id="UP000036873"/>
    </source>
</evidence>
<dbReference type="Pfam" id="PF00403">
    <property type="entry name" value="HMA"/>
    <property type="match status" value="2"/>
</dbReference>
<keyword evidence="16" id="KW-0406">Ion transport</keyword>
<comment type="subcellular location">
    <subcellularLocation>
        <location evidence="1">Cell membrane</location>
        <topology evidence="1">Multi-pass membrane protein</topology>
    </subcellularLocation>
</comment>
<dbReference type="InterPro" id="IPR023298">
    <property type="entry name" value="ATPase_P-typ_TM_dom_sf"/>
</dbReference>
<dbReference type="PROSITE" id="PS00154">
    <property type="entry name" value="ATPASE_E1_E2"/>
    <property type="match status" value="1"/>
</dbReference>
<dbReference type="NCBIfam" id="TIGR01525">
    <property type="entry name" value="ATPase-IB_hvy"/>
    <property type="match status" value="1"/>
</dbReference>
<dbReference type="AlphaFoldDB" id="A0A0L6TY85"/>
<organism evidence="23 24">
    <name type="scientific">Acetobacterium bakii</name>
    <dbReference type="NCBI Taxonomy" id="52689"/>
    <lineage>
        <taxon>Bacteria</taxon>
        <taxon>Bacillati</taxon>
        <taxon>Bacillota</taxon>
        <taxon>Clostridia</taxon>
        <taxon>Eubacteriales</taxon>
        <taxon>Eubacteriaceae</taxon>
        <taxon>Acetobacterium</taxon>
    </lineage>
</organism>
<feature type="transmembrane region" description="Helical" evidence="21">
    <location>
        <begin position="98"/>
        <end position="119"/>
    </location>
</feature>
<feature type="domain" description="HMA" evidence="22">
    <location>
        <begin position="795"/>
        <end position="860"/>
    </location>
</feature>
<name>A0A0L6TY85_9FIRM</name>
<evidence type="ECO:0000256" key="9">
    <source>
        <dbReference type="ARBA" id="ARBA00022741"/>
    </source>
</evidence>
<feature type="transmembrane region" description="Helical" evidence="21">
    <location>
        <begin position="733"/>
        <end position="752"/>
    </location>
</feature>
<dbReference type="InterPro" id="IPR017969">
    <property type="entry name" value="Heavy-metal-associated_CS"/>
</dbReference>
<dbReference type="InterPro" id="IPR001757">
    <property type="entry name" value="P_typ_ATPase"/>
</dbReference>
<dbReference type="InterPro" id="IPR023214">
    <property type="entry name" value="HAD_sf"/>
</dbReference>
<dbReference type="InterPro" id="IPR023299">
    <property type="entry name" value="ATPase_P-typ_cyto_dom_N"/>
</dbReference>
<keyword evidence="11 21" id="KW-0067">ATP-binding</keyword>
<keyword evidence="7 21" id="KW-0479">Metal-binding</keyword>
<dbReference type="RefSeq" id="WP_050741057.1">
    <property type="nucleotide sequence ID" value="NZ_LGYO01000038.1"/>
</dbReference>
<feature type="transmembrane region" description="Helical" evidence="21">
    <location>
        <begin position="703"/>
        <end position="727"/>
    </location>
</feature>
<keyword evidence="15" id="KW-0186">Copper</keyword>
<dbReference type="InterPro" id="IPR044492">
    <property type="entry name" value="P_typ_ATPase_HD_dom"/>
</dbReference>
<evidence type="ECO:0000256" key="19">
    <source>
        <dbReference type="ARBA" id="ARBA00033239"/>
    </source>
</evidence>
<dbReference type="OrthoDB" id="9813266at2"/>
<keyword evidence="6 21" id="KW-0812">Transmembrane</keyword>
<dbReference type="InterPro" id="IPR008250">
    <property type="entry name" value="ATPase_P-typ_transduc_dom_A_sf"/>
</dbReference>
<dbReference type="GO" id="GO:0055070">
    <property type="term" value="P:copper ion homeostasis"/>
    <property type="evidence" value="ECO:0007669"/>
    <property type="project" value="TreeGrafter"/>
</dbReference>
<evidence type="ECO:0000256" key="6">
    <source>
        <dbReference type="ARBA" id="ARBA00022692"/>
    </source>
</evidence>
<dbReference type="CDD" id="cd00371">
    <property type="entry name" value="HMA"/>
    <property type="match status" value="2"/>
</dbReference>
<keyword evidence="10" id="KW-0187">Copper transport</keyword>
<comment type="caution">
    <text evidence="23">The sequence shown here is derived from an EMBL/GenBank/DDBJ whole genome shotgun (WGS) entry which is preliminary data.</text>
</comment>
<dbReference type="EC" id="7.2.2.8" evidence="3"/>
<comment type="catalytic activity">
    <reaction evidence="20">
        <text>Cu(+)(in) + ATP + H2O = Cu(+)(out) + ADP + phosphate + H(+)</text>
        <dbReference type="Rhea" id="RHEA:25792"/>
        <dbReference type="ChEBI" id="CHEBI:15377"/>
        <dbReference type="ChEBI" id="CHEBI:15378"/>
        <dbReference type="ChEBI" id="CHEBI:30616"/>
        <dbReference type="ChEBI" id="CHEBI:43474"/>
        <dbReference type="ChEBI" id="CHEBI:49552"/>
        <dbReference type="ChEBI" id="CHEBI:456216"/>
        <dbReference type="EC" id="7.2.2.8"/>
    </reaction>
</comment>
<feature type="transmembrane region" description="Helical" evidence="21">
    <location>
        <begin position="170"/>
        <end position="193"/>
    </location>
</feature>
<dbReference type="EMBL" id="LGYO01000038">
    <property type="protein sequence ID" value="KNZ41037.1"/>
    <property type="molecule type" value="Genomic_DNA"/>
</dbReference>
<dbReference type="InterPro" id="IPR006121">
    <property type="entry name" value="HMA_dom"/>
</dbReference>
<comment type="similarity">
    <text evidence="2 21">Belongs to the cation transport ATPase (P-type) (TC 3.A.3) family. Type IB subfamily.</text>
</comment>
<evidence type="ECO:0000256" key="21">
    <source>
        <dbReference type="RuleBase" id="RU362081"/>
    </source>
</evidence>
<evidence type="ECO:0000256" key="14">
    <source>
        <dbReference type="ARBA" id="ARBA00022989"/>
    </source>
</evidence>
<dbReference type="SFLD" id="SFLDF00027">
    <property type="entry name" value="p-type_atpase"/>
    <property type="match status" value="1"/>
</dbReference>
<dbReference type="InterPro" id="IPR018303">
    <property type="entry name" value="ATPase_P-typ_P_site"/>
</dbReference>
<dbReference type="NCBIfam" id="TIGR00003">
    <property type="entry name" value="copper ion binding protein"/>
    <property type="match status" value="2"/>
</dbReference>
<feature type="transmembrane region" description="Helical" evidence="21">
    <location>
        <begin position="208"/>
        <end position="226"/>
    </location>
</feature>
<evidence type="ECO:0000256" key="18">
    <source>
        <dbReference type="ARBA" id="ARBA00029719"/>
    </source>
</evidence>
<dbReference type="GO" id="GO:0043682">
    <property type="term" value="F:P-type divalent copper transporter activity"/>
    <property type="evidence" value="ECO:0007669"/>
    <property type="project" value="TreeGrafter"/>
</dbReference>
<evidence type="ECO:0000256" key="7">
    <source>
        <dbReference type="ARBA" id="ARBA00022723"/>
    </source>
</evidence>
<evidence type="ECO:0000256" key="10">
    <source>
        <dbReference type="ARBA" id="ARBA00022796"/>
    </source>
</evidence>
<proteinExistence type="inferred from homology"/>
<keyword evidence="24" id="KW-1185">Reference proteome</keyword>
<dbReference type="Gene3D" id="3.40.50.1000">
    <property type="entry name" value="HAD superfamily/HAD-like"/>
    <property type="match status" value="1"/>
</dbReference>
<evidence type="ECO:0000256" key="13">
    <source>
        <dbReference type="ARBA" id="ARBA00022967"/>
    </source>
</evidence>
<evidence type="ECO:0000256" key="20">
    <source>
        <dbReference type="ARBA" id="ARBA00049289"/>
    </source>
</evidence>
<dbReference type="GO" id="GO:0005507">
    <property type="term" value="F:copper ion binding"/>
    <property type="evidence" value="ECO:0007669"/>
    <property type="project" value="InterPro"/>
</dbReference>
<dbReference type="GO" id="GO:0140581">
    <property type="term" value="F:P-type monovalent copper transporter activity"/>
    <property type="evidence" value="ECO:0007669"/>
    <property type="project" value="UniProtKB-EC"/>
</dbReference>
<evidence type="ECO:0000256" key="8">
    <source>
        <dbReference type="ARBA" id="ARBA00022737"/>
    </source>
</evidence>
<evidence type="ECO:0000256" key="16">
    <source>
        <dbReference type="ARBA" id="ARBA00023065"/>
    </source>
</evidence>
<evidence type="ECO:0000256" key="5">
    <source>
        <dbReference type="ARBA" id="ARBA00022448"/>
    </source>
</evidence>
<dbReference type="FunFam" id="3.30.70.100:FF:000005">
    <property type="entry name" value="Copper-exporting P-type ATPase A"/>
    <property type="match status" value="1"/>
</dbReference>
<keyword evidence="5" id="KW-0813">Transport</keyword>
<dbReference type="InterPro" id="IPR027256">
    <property type="entry name" value="P-typ_ATPase_IB"/>
</dbReference>
<sequence length="862" mass="93268">MKKVQFKISGMTCTACAAAIERKVNQIDGVASAVINFSTENLVVTFQKELVSSEIIVKAIESLGYGAAPIDESPAPNKPRSKGQPEYQKQILEIRNRLIISLIFTIPLFYLAMGTMIGLPVPSFLAGPQNLLINALTQLFLTLPVIYLCRHFYYNGFKALAKRIPNMDSLVAVGTSASLIYGVVVLFILAYGFSYDNMDLIHHYSHELYFESAAVILVLITLGKYFETKAKGKTSQAIEKLIALAPESARVIRDNQEVEIPIEDVQLDDRVIIRPGDRIPVDGEILSGHSSVDESLLTGESIPIEKKIGDSVICGSINKTGAFEFRATKIGNDTTLSKIIQLVEEAQSSKAPIAKIADQISRYFVPIVMGISLLSFSVWMFLGYGLSFSLSIGISVLVISCPCALGLATPTAIMVGTGKGAEKGILFKNGPSLEILGKSDTIVFDKTGTLTVGAPSVTDVILYDDSISPQKLLTLTASLEQKSEHPLSEAIVNKALHNNLELVDATEFNAFPGMGIQGKIGDLMIFAGNPKLMEQENIALGSITEDYNRLSDMGKTPLIIAWNQELKGIIGVADTIKENSLQAITQLKAMGLNVHMLTGDNERTAMAIGKTVGIDNVVANVLPHEKSHHIKNLQLQGRQVIMVGDGINDAPALAQSNVGIAIGNGTDVAIESADIILMQNDLLNIVSAIQLSKATLRNIKQNLFWAFIYNVIGIPLAAGLLFIPFGLKLNPMFAAAAMSFSSVSVVLNALSLKAFKPKLNQKYTVKDNDAISEINFSLNRSDENIENNKKAGNKMKKVLKVDQMSCQHCVKRVEDTLNAIEGIDSVLVSLEKGEVTYEATNSVDDKVVIAALTDSGYPAAFL</sequence>
<dbReference type="Pfam" id="PF00122">
    <property type="entry name" value="E1-E2_ATPase"/>
    <property type="match status" value="1"/>
</dbReference>
<evidence type="ECO:0000313" key="23">
    <source>
        <dbReference type="EMBL" id="KNZ41037.1"/>
    </source>
</evidence>
<dbReference type="GO" id="GO:0005524">
    <property type="term" value="F:ATP binding"/>
    <property type="evidence" value="ECO:0007669"/>
    <property type="project" value="UniProtKB-UniRule"/>
</dbReference>
<dbReference type="PANTHER" id="PTHR43520">
    <property type="entry name" value="ATP7, ISOFORM B"/>
    <property type="match status" value="1"/>
</dbReference>
<evidence type="ECO:0000256" key="3">
    <source>
        <dbReference type="ARBA" id="ARBA00012517"/>
    </source>
</evidence>